<name>A0A9X2XB78_9HYPH</name>
<protein>
    <submittedName>
        <fullName evidence="4">VWA domain-containing protein</fullName>
    </submittedName>
</protein>
<dbReference type="Proteomes" id="UP001149009">
    <property type="component" value="Unassembled WGS sequence"/>
</dbReference>
<dbReference type="AlphaFoldDB" id="A0A9X2XB78"/>
<dbReference type="InterPro" id="IPR002035">
    <property type="entry name" value="VWF_A"/>
</dbReference>
<dbReference type="Gene3D" id="3.40.50.410">
    <property type="entry name" value="von Willebrand factor, type A domain"/>
    <property type="match status" value="1"/>
</dbReference>
<feature type="region of interest" description="Disordered" evidence="1">
    <location>
        <begin position="205"/>
        <end position="228"/>
    </location>
</feature>
<evidence type="ECO:0000256" key="1">
    <source>
        <dbReference type="SAM" id="MobiDB-lite"/>
    </source>
</evidence>
<dbReference type="SUPFAM" id="SSF53300">
    <property type="entry name" value="vWA-like"/>
    <property type="match status" value="1"/>
</dbReference>
<feature type="chain" id="PRO_5040854068" evidence="2">
    <location>
        <begin position="22"/>
        <end position="562"/>
    </location>
</feature>
<dbReference type="PANTHER" id="PTHR10579:SF43">
    <property type="entry name" value="ZINC FINGER (C3HC4-TYPE RING FINGER) FAMILY PROTEIN"/>
    <property type="match status" value="1"/>
</dbReference>
<dbReference type="Pfam" id="PF13519">
    <property type="entry name" value="VWA_2"/>
    <property type="match status" value="1"/>
</dbReference>
<evidence type="ECO:0000313" key="5">
    <source>
        <dbReference type="Proteomes" id="UP001149009"/>
    </source>
</evidence>
<feature type="domain" description="VWFA" evidence="3">
    <location>
        <begin position="24"/>
        <end position="203"/>
    </location>
</feature>
<dbReference type="InterPro" id="IPR036465">
    <property type="entry name" value="vWFA_dom_sf"/>
</dbReference>
<feature type="signal peptide" evidence="2">
    <location>
        <begin position="1"/>
        <end position="21"/>
    </location>
</feature>
<organism evidence="4 5">
    <name type="scientific">Chelativorans petroleitrophicus</name>
    <dbReference type="NCBI Taxonomy" id="2975484"/>
    <lineage>
        <taxon>Bacteria</taxon>
        <taxon>Pseudomonadati</taxon>
        <taxon>Pseudomonadota</taxon>
        <taxon>Alphaproteobacteria</taxon>
        <taxon>Hyphomicrobiales</taxon>
        <taxon>Phyllobacteriaceae</taxon>
        <taxon>Chelativorans</taxon>
    </lineage>
</organism>
<reference evidence="4" key="1">
    <citation type="submission" date="2022-08" db="EMBL/GenBank/DDBJ databases">
        <title>Chelativorans sichuanense sp. nov., a paraffin oil-degrading bacterium isolated from a mixture of oil-based drill cuttings and paddy soil.</title>
        <authorList>
            <person name="Yu J."/>
            <person name="Liu H."/>
            <person name="Chen Q."/>
        </authorList>
    </citation>
    <scope>NUCLEOTIDE SEQUENCE</scope>
    <source>
        <strain evidence="4">SCAU 2101</strain>
    </source>
</reference>
<evidence type="ECO:0000256" key="2">
    <source>
        <dbReference type="SAM" id="SignalP"/>
    </source>
</evidence>
<sequence>MRLSYFLAFMFALFGAAPALAQSKTMLVLDGSGSMWGQIGGVPKIEIARDVLRDVLSAIPGDRELGLIVYGHRREKTCTDIEVAVPAGVGTAERIVQFAESVNPKGMTPLTDAVRVAAEELKYEADPTNIILVTDGIETCHADPCAVAEQLEERGIDLTVHVVGFGISDEEGKQVACLAERTGGRYLSAANASELSEALAIAVAPEEPETVPEDAGEPSNEEERAAVPQPAKVERNLVCVARLAEDGTPMASNQAVKWEFLPLGEDGDPAEEAEARINDSICNTHLAPGRYLAKARLGNIVVEQPILVTDDSVTQVEAIFNAGKVTVTAKNAANDALPMEDARLTVASRDGMIQGRGILSAFVSAGPVTAIGRTENATVVEERMISAGEEIEIDLILGSGTILPSAAYAEGRPVEDSNSVTYELIAAEPNAEGERAVFYLGSGAEAKEVPAGRYLLRARRGQAEATTPIVVQPGQIIQPTVNLNAGTLYVNAPSAYRIEFLDAFGTKTYGSTLGEEAEEVFNAGAYKVRVTYDEGAYERYFVATVQAGERTEVKIEYEVLSE</sequence>
<dbReference type="RefSeq" id="WP_261516370.1">
    <property type="nucleotide sequence ID" value="NZ_JAODNV010000015.1"/>
</dbReference>
<evidence type="ECO:0000259" key="3">
    <source>
        <dbReference type="PROSITE" id="PS50234"/>
    </source>
</evidence>
<keyword evidence="2" id="KW-0732">Signal</keyword>
<feature type="compositionally biased region" description="Acidic residues" evidence="1">
    <location>
        <begin position="206"/>
        <end position="220"/>
    </location>
</feature>
<dbReference type="EMBL" id="JAODNV010000015">
    <property type="protein sequence ID" value="MCT8991451.1"/>
    <property type="molecule type" value="Genomic_DNA"/>
</dbReference>
<comment type="caution">
    <text evidence="4">The sequence shown here is derived from an EMBL/GenBank/DDBJ whole genome shotgun (WGS) entry which is preliminary data.</text>
</comment>
<accession>A0A9X2XB78</accession>
<proteinExistence type="predicted"/>
<gene>
    <name evidence="4" type="ORF">NYR54_14290</name>
</gene>
<dbReference type="PANTHER" id="PTHR10579">
    <property type="entry name" value="CALCIUM-ACTIVATED CHLORIDE CHANNEL REGULATOR"/>
    <property type="match status" value="1"/>
</dbReference>
<keyword evidence="5" id="KW-1185">Reference proteome</keyword>
<dbReference type="SMART" id="SM00327">
    <property type="entry name" value="VWA"/>
    <property type="match status" value="1"/>
</dbReference>
<dbReference type="InterPro" id="IPR051266">
    <property type="entry name" value="CLCR"/>
</dbReference>
<evidence type="ECO:0000313" key="4">
    <source>
        <dbReference type="EMBL" id="MCT8991451.1"/>
    </source>
</evidence>
<dbReference type="PROSITE" id="PS50234">
    <property type="entry name" value="VWFA"/>
    <property type="match status" value="1"/>
</dbReference>